<name>A0A6M3IXG2_9ZZZZ</name>
<dbReference type="GO" id="GO:0016740">
    <property type="term" value="F:transferase activity"/>
    <property type="evidence" value="ECO:0007669"/>
    <property type="project" value="UniProtKB-KW"/>
</dbReference>
<organism evidence="2">
    <name type="scientific">viral metagenome</name>
    <dbReference type="NCBI Taxonomy" id="1070528"/>
    <lineage>
        <taxon>unclassified sequences</taxon>
        <taxon>metagenomes</taxon>
        <taxon>organismal metagenomes</taxon>
    </lineage>
</organism>
<protein>
    <submittedName>
        <fullName evidence="2">Putative polysaccharide pyruvyl transferase family protein</fullName>
    </submittedName>
</protein>
<sequence length="270" mass="30227">MDKAIEEVLKKGTPLVCIHPIPNYGDLLNIPIVTALLGRDAAFGSYQMLTEVPKDVNIFIGIGTLVGYIIPTEWFRNRKVTFLGTGAVERPMDRSVFNRAQGFVRGPVSAQTTGLPAGGDLAMLLHTVYPAKTFAKNRKEKTAVVIDKFDSPYLLDLPNQDKFSAFNVKVDGLLGIYERIASATMVVTDRLHVATTAELCHIPWILWDHEGGDLYTHHEKFKDWASSIDKEKFITQSLHNIEVIKDNTDFSASDNQIKELRGEIKQWLAK</sequence>
<accession>A0A6M3IXG2</accession>
<dbReference type="InterPro" id="IPR007345">
    <property type="entry name" value="Polysacch_pyruvyl_Trfase"/>
</dbReference>
<gene>
    <name evidence="2" type="ORF">MM415B00896_0002</name>
</gene>
<evidence type="ECO:0000259" key="1">
    <source>
        <dbReference type="Pfam" id="PF04230"/>
    </source>
</evidence>
<dbReference type="AlphaFoldDB" id="A0A6M3IXG2"/>
<proteinExistence type="predicted"/>
<reference evidence="2" key="1">
    <citation type="submission" date="2020-03" db="EMBL/GenBank/DDBJ databases">
        <title>The deep terrestrial virosphere.</title>
        <authorList>
            <person name="Holmfeldt K."/>
            <person name="Nilsson E."/>
            <person name="Simone D."/>
            <person name="Lopez-Fernandez M."/>
            <person name="Wu X."/>
            <person name="de Brujin I."/>
            <person name="Lundin D."/>
            <person name="Andersson A."/>
            <person name="Bertilsson S."/>
            <person name="Dopson M."/>
        </authorList>
    </citation>
    <scope>NUCLEOTIDE SEQUENCE</scope>
    <source>
        <strain evidence="2">MM415B00896</strain>
    </source>
</reference>
<evidence type="ECO:0000313" key="2">
    <source>
        <dbReference type="EMBL" id="QJA61725.1"/>
    </source>
</evidence>
<keyword evidence="2" id="KW-0808">Transferase</keyword>
<feature type="domain" description="Polysaccharide pyruvyl transferase" evidence="1">
    <location>
        <begin position="69"/>
        <end position="205"/>
    </location>
</feature>
<dbReference type="EMBL" id="MT141451">
    <property type="protein sequence ID" value="QJA61725.1"/>
    <property type="molecule type" value="Genomic_DNA"/>
</dbReference>
<dbReference type="Pfam" id="PF04230">
    <property type="entry name" value="PS_pyruv_trans"/>
    <property type="match status" value="1"/>
</dbReference>